<evidence type="ECO:0000313" key="10">
    <source>
        <dbReference type="EMBL" id="ALO67124.1"/>
    </source>
</evidence>
<dbReference type="PANTHER" id="PTHR42718:SF9">
    <property type="entry name" value="MAJOR FACILITATOR SUPERFAMILY MULTIDRUG TRANSPORTER MFSC"/>
    <property type="match status" value="1"/>
</dbReference>
<evidence type="ECO:0000259" key="9">
    <source>
        <dbReference type="PROSITE" id="PS50850"/>
    </source>
</evidence>
<dbReference type="GO" id="GO:0022857">
    <property type="term" value="F:transmembrane transporter activity"/>
    <property type="evidence" value="ECO:0007669"/>
    <property type="project" value="InterPro"/>
</dbReference>
<dbReference type="InterPro" id="IPR011701">
    <property type="entry name" value="MFS"/>
</dbReference>
<sequence length="492" mass="51031">MSLSTAEAPDRLSARDRTTIGVLLVSAFVVILNETIMNVALTELMDKFQVSASAIQWLATAFMLTMAVVIPTTGYLLTRLPIRTVFMVAMGLFSAGTLLAGLAPGFEVLLVARVIQASGTAIMMPLLMTTILDLVPSHRRGAIMGNVSIVISVAPAIGPTLSGLILHSLSWRFIFLLVLPVAVFALILGSRLLPTGGERSHSKLSVTSLLISIPAFGGLVYGLSGIGSPDAGTHLIALVALGVSLVSLAAFVILQLRLQRTDSALLDMRPFLLRQFTLALALMVMAMLALFGVIILLPMYLQNVRGLDVLTTGLVMLPGGILMGVLAPWVGKLFDKVGARPLLMPGGLLLSAVLFGYTQLNETTPLAMIIGMHLVMSVALAFIFTPAFTAGLNPLPHSLHSHGSALLSTLQQLGGAAGTALLVGVMSAGTLAAAAAGKDPIAAQTAGFSNGFMVAGCVALGIAVIAAFMGKSRDASSSEPASTTAKATSAMH</sequence>
<gene>
    <name evidence="10" type="ORF">AS189_12195</name>
</gene>
<feature type="transmembrane region" description="Helical" evidence="8">
    <location>
        <begin position="84"/>
        <end position="103"/>
    </location>
</feature>
<feature type="transmembrane region" description="Helical" evidence="8">
    <location>
        <begin position="448"/>
        <end position="469"/>
    </location>
</feature>
<feature type="transmembrane region" description="Helical" evidence="8">
    <location>
        <begin position="413"/>
        <end position="436"/>
    </location>
</feature>
<keyword evidence="4" id="KW-1003">Cell membrane</keyword>
<evidence type="ECO:0000313" key="11">
    <source>
        <dbReference type="Proteomes" id="UP000059574"/>
    </source>
</evidence>
<feature type="transmembrane region" description="Helical" evidence="8">
    <location>
        <begin position="54"/>
        <end position="77"/>
    </location>
</feature>
<dbReference type="SUPFAM" id="SSF103473">
    <property type="entry name" value="MFS general substrate transporter"/>
    <property type="match status" value="1"/>
</dbReference>
<comment type="subcellular location">
    <subcellularLocation>
        <location evidence="1">Cell membrane</location>
        <topology evidence="1">Multi-pass membrane protein</topology>
    </subcellularLocation>
</comment>
<dbReference type="InterPro" id="IPR004638">
    <property type="entry name" value="EmrB-like"/>
</dbReference>
<dbReference type="AlphaFoldDB" id="A0A0S2M0A8"/>
<feature type="transmembrane region" description="Helical" evidence="8">
    <location>
        <begin position="235"/>
        <end position="256"/>
    </location>
</feature>
<protein>
    <submittedName>
        <fullName evidence="10">MFS transporter</fullName>
    </submittedName>
</protein>
<dbReference type="EMBL" id="CP013200">
    <property type="protein sequence ID" value="ALO67124.1"/>
    <property type="molecule type" value="Genomic_DNA"/>
</dbReference>
<feature type="transmembrane region" description="Helical" evidence="8">
    <location>
        <begin position="309"/>
        <end position="330"/>
    </location>
</feature>
<evidence type="ECO:0000256" key="1">
    <source>
        <dbReference type="ARBA" id="ARBA00004651"/>
    </source>
</evidence>
<dbReference type="Gene3D" id="1.20.1720.10">
    <property type="entry name" value="Multidrug resistance protein D"/>
    <property type="match status" value="1"/>
</dbReference>
<keyword evidence="6 8" id="KW-1133">Transmembrane helix</keyword>
<keyword evidence="3" id="KW-0813">Transport</keyword>
<dbReference type="InterPro" id="IPR020846">
    <property type="entry name" value="MFS_dom"/>
</dbReference>
<comment type="similarity">
    <text evidence="2">Belongs to the major facilitator superfamily. EmrB family.</text>
</comment>
<feature type="transmembrane region" description="Helical" evidence="8">
    <location>
        <begin position="366"/>
        <end position="392"/>
    </location>
</feature>
<evidence type="ECO:0000256" key="5">
    <source>
        <dbReference type="ARBA" id="ARBA00022692"/>
    </source>
</evidence>
<proteinExistence type="inferred from homology"/>
<dbReference type="Pfam" id="PF07690">
    <property type="entry name" value="MFS_1"/>
    <property type="match status" value="1"/>
</dbReference>
<dbReference type="GO" id="GO:0005886">
    <property type="term" value="C:plasma membrane"/>
    <property type="evidence" value="ECO:0007669"/>
    <property type="project" value="UniProtKB-SubCell"/>
</dbReference>
<dbReference type="Proteomes" id="UP000059574">
    <property type="component" value="Chromosome"/>
</dbReference>
<feature type="transmembrane region" description="Helical" evidence="8">
    <location>
        <begin position="276"/>
        <end position="297"/>
    </location>
</feature>
<evidence type="ECO:0000256" key="3">
    <source>
        <dbReference type="ARBA" id="ARBA00022448"/>
    </source>
</evidence>
<keyword evidence="7 8" id="KW-0472">Membrane</keyword>
<dbReference type="PRINTS" id="PR01036">
    <property type="entry name" value="TCRTETB"/>
</dbReference>
<dbReference type="OrthoDB" id="9812221at2"/>
<dbReference type="Gene3D" id="1.20.1250.20">
    <property type="entry name" value="MFS general substrate transporter like domains"/>
    <property type="match status" value="1"/>
</dbReference>
<feature type="domain" description="Major facilitator superfamily (MFS) profile" evidence="9">
    <location>
        <begin position="19"/>
        <end position="473"/>
    </location>
</feature>
<dbReference type="NCBIfam" id="TIGR00711">
    <property type="entry name" value="efflux_EmrB"/>
    <property type="match status" value="1"/>
</dbReference>
<feature type="transmembrane region" description="Helical" evidence="8">
    <location>
        <begin position="173"/>
        <end position="192"/>
    </location>
</feature>
<evidence type="ECO:0000256" key="4">
    <source>
        <dbReference type="ARBA" id="ARBA00022475"/>
    </source>
</evidence>
<name>A0A0S2M0A8_9MICC</name>
<dbReference type="PANTHER" id="PTHR42718">
    <property type="entry name" value="MAJOR FACILITATOR SUPERFAMILY MULTIDRUG TRANSPORTER MFSC"/>
    <property type="match status" value="1"/>
</dbReference>
<accession>A0A0S2M0A8</accession>
<keyword evidence="5 8" id="KW-0812">Transmembrane</keyword>
<evidence type="ECO:0000256" key="2">
    <source>
        <dbReference type="ARBA" id="ARBA00008537"/>
    </source>
</evidence>
<reference evidence="11" key="1">
    <citation type="submission" date="2015-11" db="EMBL/GenBank/DDBJ databases">
        <authorList>
            <person name="Kumar R."/>
            <person name="Singh D."/>
            <person name="Swarnkar M.K."/>
            <person name="Singh A.K."/>
            <person name="Kumar S."/>
        </authorList>
    </citation>
    <scope>NUCLEOTIDE SEQUENCE [LARGE SCALE GENOMIC DNA]</scope>
    <source>
        <strain evidence="11">ERGS4:06</strain>
    </source>
</reference>
<feature type="transmembrane region" description="Helical" evidence="8">
    <location>
        <begin position="147"/>
        <end position="167"/>
    </location>
</feature>
<organism evidence="10 11">
    <name type="scientific">Arthrobacter alpinus</name>
    <dbReference type="NCBI Taxonomy" id="656366"/>
    <lineage>
        <taxon>Bacteria</taxon>
        <taxon>Bacillati</taxon>
        <taxon>Actinomycetota</taxon>
        <taxon>Actinomycetes</taxon>
        <taxon>Micrococcales</taxon>
        <taxon>Micrococcaceae</taxon>
        <taxon>Arthrobacter</taxon>
    </lineage>
</organism>
<dbReference type="PROSITE" id="PS50850">
    <property type="entry name" value="MFS"/>
    <property type="match status" value="1"/>
</dbReference>
<dbReference type="InterPro" id="IPR036259">
    <property type="entry name" value="MFS_trans_sf"/>
</dbReference>
<reference evidence="10 11" key="2">
    <citation type="journal article" date="2016" name="J. Biotechnol.">
        <title>Complete genome sequence of Arthrobacter alpinus ERGS4:06, a yellow pigmented bacterium tolerant to cold and radiations isolated from Sikkim Himalaya.</title>
        <authorList>
            <person name="Kumar R."/>
            <person name="Singh D."/>
            <person name="Swarnkar M.K."/>
            <person name="Singh A.K."/>
            <person name="Kumar S."/>
        </authorList>
    </citation>
    <scope>NUCLEOTIDE SEQUENCE [LARGE SCALE GENOMIC DNA]</scope>
    <source>
        <strain evidence="10 11">ERGS4:06</strain>
    </source>
</reference>
<feature type="transmembrane region" description="Helical" evidence="8">
    <location>
        <begin position="204"/>
        <end position="223"/>
    </location>
</feature>
<feature type="transmembrane region" description="Helical" evidence="8">
    <location>
        <begin position="342"/>
        <end position="360"/>
    </location>
</feature>
<evidence type="ECO:0000256" key="6">
    <source>
        <dbReference type="ARBA" id="ARBA00022989"/>
    </source>
</evidence>
<feature type="transmembrane region" description="Helical" evidence="8">
    <location>
        <begin position="20"/>
        <end position="42"/>
    </location>
</feature>
<dbReference type="RefSeq" id="WP_062289293.1">
    <property type="nucleotide sequence ID" value="NZ_CP013200.1"/>
</dbReference>
<dbReference type="CDD" id="cd17503">
    <property type="entry name" value="MFS_LmrB_MDR_like"/>
    <property type="match status" value="1"/>
</dbReference>
<feature type="transmembrane region" description="Helical" evidence="8">
    <location>
        <begin position="115"/>
        <end position="135"/>
    </location>
</feature>
<evidence type="ECO:0000256" key="7">
    <source>
        <dbReference type="ARBA" id="ARBA00023136"/>
    </source>
</evidence>
<evidence type="ECO:0000256" key="8">
    <source>
        <dbReference type="SAM" id="Phobius"/>
    </source>
</evidence>